<proteinExistence type="inferred from homology"/>
<dbReference type="EMBL" id="DXIE01000026">
    <property type="protein sequence ID" value="HIV61945.1"/>
    <property type="molecule type" value="Genomic_DNA"/>
</dbReference>
<feature type="transmembrane region" description="Helical" evidence="7">
    <location>
        <begin position="190"/>
        <end position="208"/>
    </location>
</feature>
<organism evidence="9 10">
    <name type="scientific">Candidatus Butyricicoccus avistercoris</name>
    <dbReference type="NCBI Taxonomy" id="2838518"/>
    <lineage>
        <taxon>Bacteria</taxon>
        <taxon>Bacillati</taxon>
        <taxon>Bacillota</taxon>
        <taxon>Clostridia</taxon>
        <taxon>Eubacteriales</taxon>
        <taxon>Butyricicoccaceae</taxon>
        <taxon>Butyricicoccus</taxon>
    </lineage>
</organism>
<dbReference type="GO" id="GO:0009246">
    <property type="term" value="P:enterobacterial common antigen biosynthetic process"/>
    <property type="evidence" value="ECO:0007669"/>
    <property type="project" value="TreeGrafter"/>
</dbReference>
<feature type="transmembrane region" description="Helical" evidence="7">
    <location>
        <begin position="247"/>
        <end position="268"/>
    </location>
</feature>
<feature type="transmembrane region" description="Helical" evidence="7">
    <location>
        <begin position="289"/>
        <end position="310"/>
    </location>
</feature>
<feature type="domain" description="Acyltransferase 3" evidence="8">
    <location>
        <begin position="6"/>
        <end position="335"/>
    </location>
</feature>
<keyword evidence="5 7" id="KW-1133">Transmembrane helix</keyword>
<evidence type="ECO:0000256" key="4">
    <source>
        <dbReference type="ARBA" id="ARBA00022692"/>
    </source>
</evidence>
<dbReference type="GO" id="GO:0016413">
    <property type="term" value="F:O-acetyltransferase activity"/>
    <property type="evidence" value="ECO:0007669"/>
    <property type="project" value="TreeGrafter"/>
</dbReference>
<evidence type="ECO:0000256" key="3">
    <source>
        <dbReference type="ARBA" id="ARBA00022475"/>
    </source>
</evidence>
<feature type="transmembrane region" description="Helical" evidence="7">
    <location>
        <begin position="12"/>
        <end position="32"/>
    </location>
</feature>
<evidence type="ECO:0000313" key="10">
    <source>
        <dbReference type="Proteomes" id="UP000886808"/>
    </source>
</evidence>
<gene>
    <name evidence="9" type="ORF">H9746_03735</name>
</gene>
<keyword evidence="3" id="KW-1003">Cell membrane</keyword>
<evidence type="ECO:0000259" key="8">
    <source>
        <dbReference type="Pfam" id="PF01757"/>
    </source>
</evidence>
<feature type="transmembrane region" description="Helical" evidence="7">
    <location>
        <begin position="316"/>
        <end position="338"/>
    </location>
</feature>
<evidence type="ECO:0000313" key="9">
    <source>
        <dbReference type="EMBL" id="HIV61945.1"/>
    </source>
</evidence>
<sequence>MQTRDNSVDILKAIAIFFVLMIHTLASGIEIFQINTVNWYSTIFWGSFVRCAVPLFFMCSGALLLNPKKEITIKKLYTKNIPRIIIALFFWASAYEAFSILIAISNGTFYMSMIKEAIKRILLFDHHFQLYFLHIMIIVYMFLPATRVLCKHLDIKTYKYILVIWSIVTVIYPFIIMIPVFQSIKGVPRQWILNFTYGAIGYTMLGDYMNRYSSKKPKFYTLVFLSGVLITIIGMIYFSNYAPRYRLILWDGASPTVLMMAYGLYGFIKHSPKLVNNLKFTSFSSNISKASFCIFLIHDFFNIIFRAINITINNNAFFMIPAMSILNMLLSFIVYLILRRIPVVKTYLI</sequence>
<comment type="caution">
    <text evidence="9">The sequence shown here is derived from an EMBL/GenBank/DDBJ whole genome shotgun (WGS) entry which is preliminary data.</text>
</comment>
<dbReference type="AlphaFoldDB" id="A0A9D1PHL6"/>
<reference evidence="9" key="1">
    <citation type="journal article" date="2021" name="PeerJ">
        <title>Extensive microbial diversity within the chicken gut microbiome revealed by metagenomics and culture.</title>
        <authorList>
            <person name="Gilroy R."/>
            <person name="Ravi A."/>
            <person name="Getino M."/>
            <person name="Pursley I."/>
            <person name="Horton D.L."/>
            <person name="Alikhan N.F."/>
            <person name="Baker D."/>
            <person name="Gharbi K."/>
            <person name="Hall N."/>
            <person name="Watson M."/>
            <person name="Adriaenssens E.M."/>
            <person name="Foster-Nyarko E."/>
            <person name="Jarju S."/>
            <person name="Secka A."/>
            <person name="Antonio M."/>
            <person name="Oren A."/>
            <person name="Chaudhuri R.R."/>
            <person name="La Ragione R."/>
            <person name="Hildebrand F."/>
            <person name="Pallen M.J."/>
        </authorList>
    </citation>
    <scope>NUCLEOTIDE SEQUENCE</scope>
    <source>
        <strain evidence="9">CHK193-4272</strain>
    </source>
</reference>
<evidence type="ECO:0000256" key="6">
    <source>
        <dbReference type="ARBA" id="ARBA00023136"/>
    </source>
</evidence>
<keyword evidence="6 7" id="KW-0472">Membrane</keyword>
<keyword evidence="9" id="KW-0808">Transferase</keyword>
<feature type="transmembrane region" description="Helical" evidence="7">
    <location>
        <begin position="85"/>
        <end position="111"/>
    </location>
</feature>
<dbReference type="PANTHER" id="PTHR40074:SF2">
    <property type="entry name" value="O-ACETYLTRANSFERASE WECH"/>
    <property type="match status" value="1"/>
</dbReference>
<dbReference type="Proteomes" id="UP000886808">
    <property type="component" value="Unassembled WGS sequence"/>
</dbReference>
<feature type="transmembrane region" description="Helical" evidence="7">
    <location>
        <begin position="44"/>
        <end position="65"/>
    </location>
</feature>
<feature type="transmembrane region" description="Helical" evidence="7">
    <location>
        <begin position="220"/>
        <end position="241"/>
    </location>
</feature>
<feature type="transmembrane region" description="Helical" evidence="7">
    <location>
        <begin position="131"/>
        <end position="150"/>
    </location>
</feature>
<evidence type="ECO:0000256" key="2">
    <source>
        <dbReference type="ARBA" id="ARBA00007400"/>
    </source>
</evidence>
<comment type="similarity">
    <text evidence="2">Belongs to the acyltransferase 3 family.</text>
</comment>
<name>A0A9D1PHL6_9FIRM</name>
<evidence type="ECO:0000256" key="7">
    <source>
        <dbReference type="SAM" id="Phobius"/>
    </source>
</evidence>
<reference evidence="9" key="2">
    <citation type="submission" date="2021-04" db="EMBL/GenBank/DDBJ databases">
        <authorList>
            <person name="Gilroy R."/>
        </authorList>
    </citation>
    <scope>NUCLEOTIDE SEQUENCE</scope>
    <source>
        <strain evidence="9">CHK193-4272</strain>
    </source>
</reference>
<accession>A0A9D1PHL6</accession>
<dbReference type="PANTHER" id="PTHR40074">
    <property type="entry name" value="O-ACETYLTRANSFERASE WECH"/>
    <property type="match status" value="1"/>
</dbReference>
<keyword evidence="9" id="KW-0012">Acyltransferase</keyword>
<dbReference type="Pfam" id="PF01757">
    <property type="entry name" value="Acyl_transf_3"/>
    <property type="match status" value="1"/>
</dbReference>
<comment type="subcellular location">
    <subcellularLocation>
        <location evidence="1">Cell membrane</location>
        <topology evidence="1">Multi-pass membrane protein</topology>
    </subcellularLocation>
</comment>
<protein>
    <submittedName>
        <fullName evidence="9">Acyltransferase family protein</fullName>
    </submittedName>
</protein>
<keyword evidence="4 7" id="KW-0812">Transmembrane</keyword>
<evidence type="ECO:0000256" key="5">
    <source>
        <dbReference type="ARBA" id="ARBA00022989"/>
    </source>
</evidence>
<feature type="transmembrane region" description="Helical" evidence="7">
    <location>
        <begin position="162"/>
        <end position="184"/>
    </location>
</feature>
<evidence type="ECO:0000256" key="1">
    <source>
        <dbReference type="ARBA" id="ARBA00004651"/>
    </source>
</evidence>
<dbReference type="GO" id="GO:0005886">
    <property type="term" value="C:plasma membrane"/>
    <property type="evidence" value="ECO:0007669"/>
    <property type="project" value="UniProtKB-SubCell"/>
</dbReference>
<dbReference type="InterPro" id="IPR002656">
    <property type="entry name" value="Acyl_transf_3_dom"/>
</dbReference>